<reference evidence="1 2" key="1">
    <citation type="journal article" date="2021" name="Plant Biotechnol. J.">
        <title>Multi-omics assisted identification of the key and species-specific regulatory components of drought-tolerant mechanisms in Gossypium stocksii.</title>
        <authorList>
            <person name="Yu D."/>
            <person name="Ke L."/>
            <person name="Zhang D."/>
            <person name="Wu Y."/>
            <person name="Sun Y."/>
            <person name="Mei J."/>
            <person name="Sun J."/>
            <person name="Sun Y."/>
        </authorList>
    </citation>
    <scope>NUCLEOTIDE SEQUENCE [LARGE SCALE GENOMIC DNA]</scope>
    <source>
        <strain evidence="2">cv. E1</strain>
        <tissue evidence="1">Leaf</tissue>
    </source>
</reference>
<protein>
    <submittedName>
        <fullName evidence="1">Uncharacterized protein</fullName>
    </submittedName>
</protein>
<keyword evidence="2" id="KW-1185">Reference proteome</keyword>
<evidence type="ECO:0000313" key="1">
    <source>
        <dbReference type="EMBL" id="KAH1107590.1"/>
    </source>
</evidence>
<evidence type="ECO:0000313" key="2">
    <source>
        <dbReference type="Proteomes" id="UP000828251"/>
    </source>
</evidence>
<dbReference type="EMBL" id="JAIQCV010000004">
    <property type="protein sequence ID" value="KAH1107590.1"/>
    <property type="molecule type" value="Genomic_DNA"/>
</dbReference>
<proteinExistence type="predicted"/>
<dbReference type="Proteomes" id="UP000828251">
    <property type="component" value="Unassembled WGS sequence"/>
</dbReference>
<organism evidence="1 2">
    <name type="scientific">Gossypium stocksii</name>
    <dbReference type="NCBI Taxonomy" id="47602"/>
    <lineage>
        <taxon>Eukaryota</taxon>
        <taxon>Viridiplantae</taxon>
        <taxon>Streptophyta</taxon>
        <taxon>Embryophyta</taxon>
        <taxon>Tracheophyta</taxon>
        <taxon>Spermatophyta</taxon>
        <taxon>Magnoliopsida</taxon>
        <taxon>eudicotyledons</taxon>
        <taxon>Gunneridae</taxon>
        <taxon>Pentapetalae</taxon>
        <taxon>rosids</taxon>
        <taxon>malvids</taxon>
        <taxon>Malvales</taxon>
        <taxon>Malvaceae</taxon>
        <taxon>Malvoideae</taxon>
        <taxon>Gossypium</taxon>
    </lineage>
</organism>
<gene>
    <name evidence="1" type="ORF">J1N35_011358</name>
</gene>
<sequence length="195" mass="22419">MEDELENLILVDGEVEAFQDKESELEEDFKFYLVGSCLTDSVVHFSSLRNTLADFMVPYYGILSQIHDLPPSLISKAMTRQFCSFLGSFLDYDTKISMFVVKRYMRIKVRLDVRLPLKRKKKIVLGASWMENELKVNWSNDFKLMELGLDGKECPIQFVEGKKRQRMLGAISTDLFNGDVRVSGECQDRSASSTM</sequence>
<comment type="caution">
    <text evidence="1">The sequence shown here is derived from an EMBL/GenBank/DDBJ whole genome shotgun (WGS) entry which is preliminary data.</text>
</comment>
<dbReference type="AlphaFoldDB" id="A0A9D3W4A9"/>
<dbReference type="OrthoDB" id="1729074at2759"/>
<name>A0A9D3W4A9_9ROSI</name>
<accession>A0A9D3W4A9</accession>